<feature type="compositionally biased region" description="Polar residues" evidence="1">
    <location>
        <begin position="38"/>
        <end position="55"/>
    </location>
</feature>
<sequence length="621" mass="70936">MSNLRRRSMMVMEVEDFGGSPASSRGGSRPGSPAQFRSPGSSRNTSGAASPQRTPQDIICDIERVRENLRQVRVRLEQRSPSSASTPARPRSSRRASPAASEYYTPGRSPPCPRHSSPAESEYFTPPQRARTPSSCPSSRRTICRMEELTLSCPRPRRRRAYTEPSGLQGNRLARSPSPPRVLTFDSPSPTSCAEDDEEVYVEDNDEVYEDDDKLYEDRDVYEDEGCTTPVRRRVISRWVRPPTAQAQERGVPPSWARNPECQRFQPIQEEPKWQPTPAWARPPPPQPVQPSAARLEPPLLWQRRPEAPPLLSPRNPGLRALPNWALEPRFLQANYPRRRRRRRVRKRPSRHRNRCQSQSQQEPVITEEVCRPRARWFVTPEVTPVSPTTPGASILPSWARQPEPELHVCRGRRRWEENWEDSPPMSSMTRGLPALPAWARDGEVAPGSRPRRIWSRPTEEPPPMSPTDPELRALPVWARSSTQPTTCRPRRTWELDHRPRGDPDTTQKPQGMMALPGWARTRISEEIYEASRKLPQAGTPHRQFVPPWVRQPSSARPRPDTPYTRIPFPSLVEEQMIVSPSKSPRSRIPRYLQHIPQAFVLSPIPEGRSPRRLSLSSPGQ</sequence>
<feature type="region of interest" description="Disordered" evidence="1">
    <location>
        <begin position="243"/>
        <end position="293"/>
    </location>
</feature>
<evidence type="ECO:0000256" key="1">
    <source>
        <dbReference type="SAM" id="MobiDB-lite"/>
    </source>
</evidence>
<feature type="region of interest" description="Disordered" evidence="1">
    <location>
        <begin position="438"/>
        <end position="516"/>
    </location>
</feature>
<feature type="compositionally biased region" description="Low complexity" evidence="1">
    <location>
        <begin position="131"/>
        <end position="141"/>
    </location>
</feature>
<feature type="region of interest" description="Disordered" evidence="1">
    <location>
        <begin position="1"/>
        <end position="141"/>
    </location>
</feature>
<feature type="region of interest" description="Disordered" evidence="1">
    <location>
        <begin position="154"/>
        <end position="198"/>
    </location>
</feature>
<gene>
    <name evidence="2" type="ORF">g.24296</name>
</gene>
<feature type="compositionally biased region" description="Basic residues" evidence="1">
    <location>
        <begin position="337"/>
        <end position="355"/>
    </location>
</feature>
<feature type="compositionally biased region" description="Low complexity" evidence="1">
    <location>
        <begin position="18"/>
        <end position="34"/>
    </location>
</feature>
<feature type="compositionally biased region" description="Basic and acidic residues" evidence="1">
    <location>
        <begin position="492"/>
        <end position="506"/>
    </location>
</feature>
<name>A0A1B6KIL2_9HEMI</name>
<organism evidence="2">
    <name type="scientific">Graphocephala atropunctata</name>
    <dbReference type="NCBI Taxonomy" id="36148"/>
    <lineage>
        <taxon>Eukaryota</taxon>
        <taxon>Metazoa</taxon>
        <taxon>Ecdysozoa</taxon>
        <taxon>Arthropoda</taxon>
        <taxon>Hexapoda</taxon>
        <taxon>Insecta</taxon>
        <taxon>Pterygota</taxon>
        <taxon>Neoptera</taxon>
        <taxon>Paraneoptera</taxon>
        <taxon>Hemiptera</taxon>
        <taxon>Auchenorrhyncha</taxon>
        <taxon>Membracoidea</taxon>
        <taxon>Cicadellidae</taxon>
        <taxon>Cicadellinae</taxon>
        <taxon>Cicadellini</taxon>
        <taxon>Graphocephala</taxon>
    </lineage>
</organism>
<feature type="region of interest" description="Disordered" evidence="1">
    <location>
        <begin position="336"/>
        <end position="367"/>
    </location>
</feature>
<accession>A0A1B6KIL2</accession>
<feature type="compositionally biased region" description="Basic and acidic residues" evidence="1">
    <location>
        <begin position="61"/>
        <end position="78"/>
    </location>
</feature>
<reference evidence="2" key="1">
    <citation type="submission" date="2015-11" db="EMBL/GenBank/DDBJ databases">
        <title>De novo transcriptome assembly of four potential Pierce s Disease insect vectors from Arizona vineyards.</title>
        <authorList>
            <person name="Tassone E.E."/>
        </authorList>
    </citation>
    <scope>NUCLEOTIDE SEQUENCE</scope>
</reference>
<proteinExistence type="predicted"/>
<protein>
    <submittedName>
        <fullName evidence="2">Uncharacterized protein</fullName>
    </submittedName>
</protein>
<dbReference type="EMBL" id="GEBQ01028701">
    <property type="protein sequence ID" value="JAT11276.1"/>
    <property type="molecule type" value="Transcribed_RNA"/>
</dbReference>
<evidence type="ECO:0000313" key="2">
    <source>
        <dbReference type="EMBL" id="JAT11276.1"/>
    </source>
</evidence>
<feature type="compositionally biased region" description="Low complexity" evidence="1">
    <location>
        <begin position="79"/>
        <end position="101"/>
    </location>
</feature>
<feature type="region of interest" description="Disordered" evidence="1">
    <location>
        <begin position="534"/>
        <end position="568"/>
    </location>
</feature>
<dbReference type="AlphaFoldDB" id="A0A1B6KIL2"/>